<keyword evidence="2" id="KW-0202">Cytokine</keyword>
<dbReference type="EMBL" id="QGQD01000036">
    <property type="protein sequence ID" value="TLD01596.1"/>
    <property type="molecule type" value="Genomic_DNA"/>
</dbReference>
<dbReference type="Gene3D" id="3.30.429.10">
    <property type="entry name" value="Macrophage Migration Inhibitory Factor"/>
    <property type="match status" value="1"/>
</dbReference>
<keyword evidence="13" id="KW-1185">Reference proteome</keyword>
<keyword evidence="4" id="KW-0413">Isomerase</keyword>
<dbReference type="STRING" id="180332.GCA_000797495_04710"/>
<dbReference type="InterPro" id="IPR001398">
    <property type="entry name" value="Macrophage_inhib_fac"/>
</dbReference>
<dbReference type="GO" id="GO:0005125">
    <property type="term" value="F:cytokine activity"/>
    <property type="evidence" value="ECO:0007669"/>
    <property type="project" value="UniProtKB-KW"/>
</dbReference>
<name>A0A4U8QKE6_9FIRM</name>
<gene>
    <name evidence="12" type="ORF">DSM106044_01577</name>
</gene>
<sequence length="114" mass="13164">MPYIKTRVSVSMTEAQSDTLKSKFGKIIEIIPGKTESWLMVDLEDNCQMYFKGNQEAATAYVKVEVFGQVERDYCEKMTEAICNLLTEELQIPAERTYITYEGIKDWGWNGINF</sequence>
<dbReference type="EC" id="5.3.2.1" evidence="8"/>
<protein>
    <recommendedName>
        <fullName evidence="11">L-dopachrome isomerase</fullName>
        <ecNumber evidence="8">5.3.2.1</ecNumber>
        <ecNumber evidence="7">5.3.3.12</ecNumber>
    </recommendedName>
    <alternativeName>
        <fullName evidence="9">L-dopachrome tautomerase</fullName>
    </alternativeName>
    <alternativeName>
        <fullName evidence="10">Phenylpyruvate tautomerase</fullName>
    </alternativeName>
</protein>
<accession>A0A4U8QKE6</accession>
<comment type="subcellular location">
    <subcellularLocation>
        <location evidence="1">Secreted</location>
    </subcellularLocation>
</comment>
<dbReference type="RefSeq" id="WP_138002198.1">
    <property type="nucleotide sequence ID" value="NZ_QGQD01000036.1"/>
</dbReference>
<evidence type="ECO:0000256" key="7">
    <source>
        <dbReference type="ARBA" id="ARBA00038932"/>
    </source>
</evidence>
<proteinExistence type="predicted"/>
<dbReference type="AlphaFoldDB" id="A0A4U8QKE6"/>
<dbReference type="InterPro" id="IPR014347">
    <property type="entry name" value="Tautomerase/MIF_sf"/>
</dbReference>
<evidence type="ECO:0000256" key="3">
    <source>
        <dbReference type="ARBA" id="ARBA00022525"/>
    </source>
</evidence>
<organism evidence="12 13">
    <name type="scientific">Robinsoniella peoriensis</name>
    <dbReference type="NCBI Taxonomy" id="180332"/>
    <lineage>
        <taxon>Bacteria</taxon>
        <taxon>Bacillati</taxon>
        <taxon>Bacillota</taxon>
        <taxon>Clostridia</taxon>
        <taxon>Lachnospirales</taxon>
        <taxon>Lachnospiraceae</taxon>
        <taxon>Robinsoniella</taxon>
    </lineage>
</organism>
<comment type="catalytic activity">
    <reaction evidence="6">
        <text>L-dopachrome = 5,6-dihydroxyindole-2-carboxylate</text>
        <dbReference type="Rhea" id="RHEA:13041"/>
        <dbReference type="ChEBI" id="CHEBI:16875"/>
        <dbReference type="ChEBI" id="CHEBI:57509"/>
        <dbReference type="EC" id="5.3.3.12"/>
    </reaction>
</comment>
<reference evidence="12 13" key="1">
    <citation type="journal article" date="2019" name="Anaerobe">
        <title>Detection of Robinsoniella peoriensis in multiple bone samples of a trauma patient.</title>
        <authorList>
            <person name="Schrottner P."/>
            <person name="Hartwich K."/>
            <person name="Bunk B."/>
            <person name="Schober I."/>
            <person name="Helbig S."/>
            <person name="Rudolph W.W."/>
            <person name="Gunzer F."/>
        </authorList>
    </citation>
    <scope>NUCLEOTIDE SEQUENCE [LARGE SCALE GENOMIC DNA]</scope>
    <source>
        <strain evidence="12 13">DSM 106044</strain>
    </source>
</reference>
<evidence type="ECO:0000256" key="10">
    <source>
        <dbReference type="ARBA" id="ARBA00041912"/>
    </source>
</evidence>
<dbReference type="GO" id="GO:0050178">
    <property type="term" value="F:phenylpyruvate tautomerase activity"/>
    <property type="evidence" value="ECO:0007669"/>
    <property type="project" value="UniProtKB-EC"/>
</dbReference>
<evidence type="ECO:0000313" key="12">
    <source>
        <dbReference type="EMBL" id="TLD01596.1"/>
    </source>
</evidence>
<evidence type="ECO:0000256" key="6">
    <source>
        <dbReference type="ARBA" id="ARBA00036823"/>
    </source>
</evidence>
<evidence type="ECO:0000256" key="8">
    <source>
        <dbReference type="ARBA" id="ARBA00039086"/>
    </source>
</evidence>
<comment type="caution">
    <text evidence="12">The sequence shown here is derived from an EMBL/GenBank/DDBJ whole genome shotgun (WGS) entry which is preliminary data.</text>
</comment>
<dbReference type="GO" id="GO:0005615">
    <property type="term" value="C:extracellular space"/>
    <property type="evidence" value="ECO:0007669"/>
    <property type="project" value="UniProtKB-KW"/>
</dbReference>
<evidence type="ECO:0000256" key="11">
    <source>
        <dbReference type="ARBA" id="ARBA00042730"/>
    </source>
</evidence>
<evidence type="ECO:0000256" key="2">
    <source>
        <dbReference type="ARBA" id="ARBA00022514"/>
    </source>
</evidence>
<evidence type="ECO:0000256" key="5">
    <source>
        <dbReference type="ARBA" id="ARBA00036735"/>
    </source>
</evidence>
<dbReference type="EC" id="5.3.3.12" evidence="7"/>
<dbReference type="PANTHER" id="PTHR11954">
    <property type="entry name" value="D-DOPACHROME DECARBOXYLASE"/>
    <property type="match status" value="1"/>
</dbReference>
<evidence type="ECO:0000313" key="13">
    <source>
        <dbReference type="Proteomes" id="UP000306509"/>
    </source>
</evidence>
<dbReference type="Pfam" id="PF01187">
    <property type="entry name" value="MIF"/>
    <property type="match status" value="1"/>
</dbReference>
<dbReference type="SUPFAM" id="SSF55331">
    <property type="entry name" value="Tautomerase/MIF"/>
    <property type="match status" value="1"/>
</dbReference>
<comment type="catalytic activity">
    <reaction evidence="5">
        <text>3-phenylpyruvate = enol-phenylpyruvate</text>
        <dbReference type="Rhea" id="RHEA:17097"/>
        <dbReference type="ChEBI" id="CHEBI:16815"/>
        <dbReference type="ChEBI" id="CHEBI:18005"/>
        <dbReference type="EC" id="5.3.2.1"/>
    </reaction>
</comment>
<dbReference type="PANTHER" id="PTHR11954:SF6">
    <property type="entry name" value="MACROPHAGE MIGRATION INHIBITORY FACTOR"/>
    <property type="match status" value="1"/>
</dbReference>
<evidence type="ECO:0000256" key="4">
    <source>
        <dbReference type="ARBA" id="ARBA00023235"/>
    </source>
</evidence>
<evidence type="ECO:0000256" key="1">
    <source>
        <dbReference type="ARBA" id="ARBA00004613"/>
    </source>
</evidence>
<dbReference type="GO" id="GO:0004167">
    <property type="term" value="F:dopachrome isomerase activity"/>
    <property type="evidence" value="ECO:0007669"/>
    <property type="project" value="UniProtKB-EC"/>
</dbReference>
<dbReference type="Proteomes" id="UP000306509">
    <property type="component" value="Unassembled WGS sequence"/>
</dbReference>
<evidence type="ECO:0000256" key="9">
    <source>
        <dbReference type="ARBA" id="ARBA00041631"/>
    </source>
</evidence>
<keyword evidence="3" id="KW-0964">Secreted</keyword>